<evidence type="ECO:0000256" key="2">
    <source>
        <dbReference type="SAM" id="SignalP"/>
    </source>
</evidence>
<evidence type="ECO:0008006" key="5">
    <source>
        <dbReference type="Google" id="ProtNLM"/>
    </source>
</evidence>
<sequence>MNAIFAALAGALLIFGAAEAQSAAQEHGNPPAPPPRAGFSGNSGPQIGGPNRHSSPGIMPNHLGMNRNGEIESVGPNRPDGDNSHFGEERGNFAAGRRFHMAPWTPPAGYQYRRWTTGEHLPPLYYGPDLRIARFGLYGLTTPPPDKVWVRSGPDALLVDRTNGEIVRTQYGLFD</sequence>
<feature type="chain" id="PRO_5046883968" description="RcnB family protein" evidence="2">
    <location>
        <begin position="21"/>
        <end position="175"/>
    </location>
</feature>
<evidence type="ECO:0000313" key="4">
    <source>
        <dbReference type="Proteomes" id="UP001499951"/>
    </source>
</evidence>
<name>A0ABN1EGN5_9PROT</name>
<dbReference type="RefSeq" id="WP_166933377.1">
    <property type="nucleotide sequence ID" value="NZ_BAAADD010000003.1"/>
</dbReference>
<keyword evidence="4" id="KW-1185">Reference proteome</keyword>
<gene>
    <name evidence="3" type="ORF">GCM10008942_12820</name>
</gene>
<accession>A0ABN1EGN5</accession>
<dbReference type="Gene3D" id="3.10.450.160">
    <property type="entry name" value="inner membrane protein cigr"/>
    <property type="match status" value="1"/>
</dbReference>
<dbReference type="EMBL" id="BAAADD010000003">
    <property type="protein sequence ID" value="GAA0565875.1"/>
    <property type="molecule type" value="Genomic_DNA"/>
</dbReference>
<dbReference type="Proteomes" id="UP001499951">
    <property type="component" value="Unassembled WGS sequence"/>
</dbReference>
<feature type="compositionally biased region" description="Basic and acidic residues" evidence="1">
    <location>
        <begin position="79"/>
        <end position="90"/>
    </location>
</feature>
<feature type="region of interest" description="Disordered" evidence="1">
    <location>
        <begin position="24"/>
        <end position="90"/>
    </location>
</feature>
<organism evidence="3 4">
    <name type="scientific">Rhizomicrobium electricum</name>
    <dbReference type="NCBI Taxonomy" id="480070"/>
    <lineage>
        <taxon>Bacteria</taxon>
        <taxon>Pseudomonadati</taxon>
        <taxon>Pseudomonadota</taxon>
        <taxon>Alphaproteobacteria</taxon>
        <taxon>Micropepsales</taxon>
        <taxon>Micropepsaceae</taxon>
        <taxon>Rhizomicrobium</taxon>
    </lineage>
</organism>
<dbReference type="Pfam" id="PF11776">
    <property type="entry name" value="RcnB"/>
    <property type="match status" value="1"/>
</dbReference>
<feature type="signal peptide" evidence="2">
    <location>
        <begin position="1"/>
        <end position="20"/>
    </location>
</feature>
<comment type="caution">
    <text evidence="3">The sequence shown here is derived from an EMBL/GenBank/DDBJ whole genome shotgun (WGS) entry which is preliminary data.</text>
</comment>
<evidence type="ECO:0000313" key="3">
    <source>
        <dbReference type="EMBL" id="GAA0565875.1"/>
    </source>
</evidence>
<dbReference type="InterPro" id="IPR024572">
    <property type="entry name" value="RcnB"/>
</dbReference>
<keyword evidence="2" id="KW-0732">Signal</keyword>
<protein>
    <recommendedName>
        <fullName evidence="5">RcnB family protein</fullName>
    </recommendedName>
</protein>
<proteinExistence type="predicted"/>
<reference evidence="3 4" key="1">
    <citation type="journal article" date="2019" name="Int. J. Syst. Evol. Microbiol.">
        <title>The Global Catalogue of Microorganisms (GCM) 10K type strain sequencing project: providing services to taxonomists for standard genome sequencing and annotation.</title>
        <authorList>
            <consortium name="The Broad Institute Genomics Platform"/>
            <consortium name="The Broad Institute Genome Sequencing Center for Infectious Disease"/>
            <person name="Wu L."/>
            <person name="Ma J."/>
        </authorList>
    </citation>
    <scope>NUCLEOTIDE SEQUENCE [LARGE SCALE GENOMIC DNA]</scope>
    <source>
        <strain evidence="3 4">JCM 15089</strain>
    </source>
</reference>
<evidence type="ECO:0000256" key="1">
    <source>
        <dbReference type="SAM" id="MobiDB-lite"/>
    </source>
</evidence>